<dbReference type="EMBL" id="CAKAEH010001060">
    <property type="protein sequence ID" value="CAG9532794.1"/>
    <property type="molecule type" value="Genomic_DNA"/>
</dbReference>
<reference evidence="2" key="1">
    <citation type="submission" date="2021-09" db="EMBL/GenBank/DDBJ databases">
        <authorList>
            <consortium name="Pathogen Informatics"/>
        </authorList>
    </citation>
    <scope>NUCLEOTIDE SEQUENCE</scope>
</reference>
<organism evidence="2 3">
    <name type="scientific">Cercopithifilaria johnstoni</name>
    <dbReference type="NCBI Taxonomy" id="2874296"/>
    <lineage>
        <taxon>Eukaryota</taxon>
        <taxon>Metazoa</taxon>
        <taxon>Ecdysozoa</taxon>
        <taxon>Nematoda</taxon>
        <taxon>Chromadorea</taxon>
        <taxon>Rhabditida</taxon>
        <taxon>Spirurina</taxon>
        <taxon>Spiruromorpha</taxon>
        <taxon>Filarioidea</taxon>
        <taxon>Onchocercidae</taxon>
        <taxon>Cercopithifilaria</taxon>
    </lineage>
</organism>
<feature type="compositionally biased region" description="Polar residues" evidence="1">
    <location>
        <begin position="1"/>
        <end position="11"/>
    </location>
</feature>
<name>A0A8J2M0P3_9BILA</name>
<gene>
    <name evidence="2" type="ORF">CJOHNSTONI_LOCUS3073</name>
</gene>
<protein>
    <submittedName>
        <fullName evidence="2">Uncharacterized protein</fullName>
    </submittedName>
</protein>
<evidence type="ECO:0000256" key="1">
    <source>
        <dbReference type="SAM" id="MobiDB-lite"/>
    </source>
</evidence>
<comment type="caution">
    <text evidence="2">The sequence shown here is derived from an EMBL/GenBank/DDBJ whole genome shotgun (WGS) entry which is preliminary data.</text>
</comment>
<dbReference type="AlphaFoldDB" id="A0A8J2M0P3"/>
<evidence type="ECO:0000313" key="3">
    <source>
        <dbReference type="Proteomes" id="UP000746747"/>
    </source>
</evidence>
<evidence type="ECO:0000313" key="2">
    <source>
        <dbReference type="EMBL" id="CAG9532794.1"/>
    </source>
</evidence>
<proteinExistence type="predicted"/>
<keyword evidence="3" id="KW-1185">Reference proteome</keyword>
<accession>A0A8J2M0P3</accession>
<feature type="region of interest" description="Disordered" evidence="1">
    <location>
        <begin position="1"/>
        <end position="20"/>
    </location>
</feature>
<dbReference type="Proteomes" id="UP000746747">
    <property type="component" value="Unassembled WGS sequence"/>
</dbReference>
<sequence>MSKTSQPSVSSKDSRNTAKDDTTSITWLALIVVGMGDKLRMRGVCYVDTHQCVGVHFTPVFKSYLLVQACYSI</sequence>